<name>A0A7C3GZU0_9BACT</name>
<organism evidence="1">
    <name type="scientific">Thermosulfurimonas dismutans</name>
    <dbReference type="NCBI Taxonomy" id="999894"/>
    <lineage>
        <taxon>Bacteria</taxon>
        <taxon>Pseudomonadati</taxon>
        <taxon>Thermodesulfobacteriota</taxon>
        <taxon>Thermodesulfobacteria</taxon>
        <taxon>Thermodesulfobacteriales</taxon>
        <taxon>Thermodesulfobacteriaceae</taxon>
        <taxon>Thermosulfurimonas</taxon>
    </lineage>
</organism>
<evidence type="ECO:0000313" key="1">
    <source>
        <dbReference type="EMBL" id="HFC96926.1"/>
    </source>
</evidence>
<accession>A0A7C3GZU0</accession>
<dbReference type="EMBL" id="DRMH01000008">
    <property type="protein sequence ID" value="HFC96926.1"/>
    <property type="molecule type" value="Genomic_DNA"/>
</dbReference>
<dbReference type="AlphaFoldDB" id="A0A7C3GZU0"/>
<proteinExistence type="predicted"/>
<reference evidence="1" key="1">
    <citation type="journal article" date="2020" name="mSystems">
        <title>Genome- and Community-Level Interaction Insights into Carbon Utilization and Element Cycling Functions of Hydrothermarchaeota in Hydrothermal Sediment.</title>
        <authorList>
            <person name="Zhou Z."/>
            <person name="Liu Y."/>
            <person name="Xu W."/>
            <person name="Pan J."/>
            <person name="Luo Z.H."/>
            <person name="Li M."/>
        </authorList>
    </citation>
    <scope>NUCLEOTIDE SEQUENCE [LARGE SCALE GENOMIC DNA]</scope>
    <source>
        <strain evidence="1">HyVt-483</strain>
    </source>
</reference>
<dbReference type="Proteomes" id="UP000886043">
    <property type="component" value="Unassembled WGS sequence"/>
</dbReference>
<gene>
    <name evidence="1" type="ORF">ENJ40_00510</name>
</gene>
<protein>
    <submittedName>
        <fullName evidence="1">Uncharacterized protein</fullName>
    </submittedName>
</protein>
<sequence>MASALFLGVFLGRPETVRALTYTDLYPFLPDLPGFKAEPPSGSSMQTPAGTFTSAERTYRAGARSLHVRIVTGTMAQMMWIPLAMQISYDTPEERLETITIQGFPAKRLTRKKEKSGTLLILLSREKTRTPALMIIECEGLTPAEAQKYLSSFRLKDLASRLNP</sequence>
<comment type="caution">
    <text evidence="1">The sequence shown here is derived from an EMBL/GenBank/DDBJ whole genome shotgun (WGS) entry which is preliminary data.</text>
</comment>